<proteinExistence type="inferred from homology"/>
<evidence type="ECO:0000256" key="4">
    <source>
        <dbReference type="ARBA" id="ARBA00022691"/>
    </source>
</evidence>
<feature type="domain" description="SAM-dependent MTase RsmB/NOP-type" evidence="7">
    <location>
        <begin position="167"/>
        <end position="459"/>
    </location>
</feature>
<evidence type="ECO:0000313" key="8">
    <source>
        <dbReference type="EMBL" id="MBK1667197.1"/>
    </source>
</evidence>
<dbReference type="Pfam" id="PF22458">
    <property type="entry name" value="RsmF-B_ferredox"/>
    <property type="match status" value="1"/>
</dbReference>
<dbReference type="PROSITE" id="PS51686">
    <property type="entry name" value="SAM_MT_RSMB_NOP"/>
    <property type="match status" value="1"/>
</dbReference>
<dbReference type="InterPro" id="IPR054728">
    <property type="entry name" value="RsmB-like_ferredoxin"/>
</dbReference>
<sequence>MTPGARIAAAIELLAEVDAHDRPADQVVQDYVRQRRFMGAKDRRAVTDMVFAAIRTRARTAWWLALAGGADGAQADAVAGGTPPDPRARMFAERILNAGWSVAQLAELCDGTGYNPPPPDADERARLTALEGQGLDDPRQPDWVRLETPAWLLPAFQKGFGTAMEAELTALRQEAPVDLRVNRLLADGPREVSEALAVEQIETQATPYSPLGLRLVGRRAVQATAPYRDGLVELQDEGSQLIALLVAAKPGMAVCDFCAGAGGKTLALAAQMEDRGRLVALDVDGERLGRAGPRLQRAGARNVERRLLATGEDGDGDPFLDENVGSFDRVLIDAPCTGVGAWRRQPDSRWRLSEHALRQRMDSQDRILAQAAKLVKPGGRLIYATCSLLPQENRERTWAFQSAHPEFRQIPAAQVWAEAFATRPDAAGGDGPAADAQDLTLTPARHGTDGFYVAVLERLSRANGGGGK</sequence>
<feature type="active site" description="Nucleophile" evidence="6">
    <location>
        <position position="386"/>
    </location>
</feature>
<dbReference type="Proteomes" id="UP001296873">
    <property type="component" value="Unassembled WGS sequence"/>
</dbReference>
<evidence type="ECO:0000256" key="1">
    <source>
        <dbReference type="ARBA" id="ARBA00007494"/>
    </source>
</evidence>
<dbReference type="InterPro" id="IPR001678">
    <property type="entry name" value="MeTrfase_RsmB-F_NOP2_dom"/>
</dbReference>
<keyword evidence="2 6" id="KW-0489">Methyltransferase</keyword>
<evidence type="ECO:0000256" key="2">
    <source>
        <dbReference type="ARBA" id="ARBA00022603"/>
    </source>
</evidence>
<dbReference type="PRINTS" id="PR02008">
    <property type="entry name" value="RCMTFAMILY"/>
</dbReference>
<organism evidence="8 9">
    <name type="scientific">Rhodovibrio sodomensis</name>
    <dbReference type="NCBI Taxonomy" id="1088"/>
    <lineage>
        <taxon>Bacteria</taxon>
        <taxon>Pseudomonadati</taxon>
        <taxon>Pseudomonadota</taxon>
        <taxon>Alphaproteobacteria</taxon>
        <taxon>Rhodospirillales</taxon>
        <taxon>Rhodovibrionaceae</taxon>
        <taxon>Rhodovibrio</taxon>
    </lineage>
</organism>
<reference evidence="8 9" key="1">
    <citation type="journal article" date="2020" name="Microorganisms">
        <title>Osmotic Adaptation and Compatible Solute Biosynthesis of Phototrophic Bacteria as Revealed from Genome Analyses.</title>
        <authorList>
            <person name="Imhoff J.F."/>
            <person name="Rahn T."/>
            <person name="Kunzel S."/>
            <person name="Keller A."/>
            <person name="Neulinger S.C."/>
        </authorList>
    </citation>
    <scope>NUCLEOTIDE SEQUENCE [LARGE SCALE GENOMIC DNA]</scope>
    <source>
        <strain evidence="8 9">DSM 9895</strain>
    </source>
</reference>
<feature type="binding site" evidence="6">
    <location>
        <position position="282"/>
    </location>
    <ligand>
        <name>S-adenosyl-L-methionine</name>
        <dbReference type="ChEBI" id="CHEBI:59789"/>
    </ligand>
</feature>
<comment type="similarity">
    <text evidence="1 6">Belongs to the class I-like SAM-binding methyltransferase superfamily. RsmB/NOP family.</text>
</comment>
<dbReference type="EMBL" id="NRRL01000005">
    <property type="protein sequence ID" value="MBK1667197.1"/>
    <property type="molecule type" value="Genomic_DNA"/>
</dbReference>
<keyword evidence="5 6" id="KW-0694">RNA-binding</keyword>
<evidence type="ECO:0000256" key="6">
    <source>
        <dbReference type="PROSITE-ProRule" id="PRU01023"/>
    </source>
</evidence>
<dbReference type="Gene3D" id="3.40.50.150">
    <property type="entry name" value="Vaccinia Virus protein VP39"/>
    <property type="match status" value="1"/>
</dbReference>
<comment type="caution">
    <text evidence="8">The sequence shown here is derived from an EMBL/GenBank/DDBJ whole genome shotgun (WGS) entry which is preliminary data.</text>
</comment>
<keyword evidence="3 6" id="KW-0808">Transferase</keyword>
<dbReference type="CDD" id="cd02440">
    <property type="entry name" value="AdoMet_MTases"/>
    <property type="match status" value="1"/>
</dbReference>
<accession>A0ABS1D9W0</accession>
<gene>
    <name evidence="8" type="ORF">CKO28_03960</name>
</gene>
<comment type="caution">
    <text evidence="6">Lacks conserved residue(s) required for the propagation of feature annotation.</text>
</comment>
<evidence type="ECO:0000256" key="3">
    <source>
        <dbReference type="ARBA" id="ARBA00022679"/>
    </source>
</evidence>
<dbReference type="PANTHER" id="PTHR22807">
    <property type="entry name" value="NOP2 YEAST -RELATED NOL1/NOP2/FMU SUN DOMAIN-CONTAINING"/>
    <property type="match status" value="1"/>
</dbReference>
<feature type="binding site" evidence="6">
    <location>
        <position position="333"/>
    </location>
    <ligand>
        <name>S-adenosyl-L-methionine</name>
        <dbReference type="ChEBI" id="CHEBI:59789"/>
    </ligand>
</feature>
<dbReference type="PROSITE" id="PS01153">
    <property type="entry name" value="NOL1_NOP2_SUN"/>
    <property type="match status" value="1"/>
</dbReference>
<name>A0ABS1D9W0_9PROT</name>
<feature type="binding site" evidence="6">
    <location>
        <position position="313"/>
    </location>
    <ligand>
        <name>S-adenosyl-L-methionine</name>
        <dbReference type="ChEBI" id="CHEBI:59789"/>
    </ligand>
</feature>
<evidence type="ECO:0000256" key="5">
    <source>
        <dbReference type="ARBA" id="ARBA00022884"/>
    </source>
</evidence>
<dbReference type="InterPro" id="IPR049560">
    <property type="entry name" value="MeTrfase_RsmB-F_NOP2_cat"/>
</dbReference>
<dbReference type="InterPro" id="IPR018314">
    <property type="entry name" value="RsmB/NOL1/NOP2-like_CS"/>
</dbReference>
<dbReference type="RefSeq" id="WP_200339265.1">
    <property type="nucleotide sequence ID" value="NZ_NRRL01000005.1"/>
</dbReference>
<protein>
    <recommendedName>
        <fullName evidence="7">SAM-dependent MTase RsmB/NOP-type domain-containing protein</fullName>
    </recommendedName>
</protein>
<keyword evidence="4 6" id="KW-0949">S-adenosyl-L-methionine</keyword>
<keyword evidence="9" id="KW-1185">Reference proteome</keyword>
<dbReference type="Pfam" id="PF01189">
    <property type="entry name" value="Methyltr_RsmB-F"/>
    <property type="match status" value="1"/>
</dbReference>
<evidence type="ECO:0000259" key="7">
    <source>
        <dbReference type="PROSITE" id="PS51686"/>
    </source>
</evidence>
<dbReference type="InterPro" id="IPR029063">
    <property type="entry name" value="SAM-dependent_MTases_sf"/>
</dbReference>
<dbReference type="PANTHER" id="PTHR22807:SF53">
    <property type="entry name" value="RIBOSOMAL RNA SMALL SUBUNIT METHYLTRANSFERASE B-RELATED"/>
    <property type="match status" value="1"/>
</dbReference>
<evidence type="ECO:0000313" key="9">
    <source>
        <dbReference type="Proteomes" id="UP001296873"/>
    </source>
</evidence>
<dbReference type="SUPFAM" id="SSF53335">
    <property type="entry name" value="S-adenosyl-L-methionine-dependent methyltransferases"/>
    <property type="match status" value="1"/>
</dbReference>
<dbReference type="InterPro" id="IPR023267">
    <property type="entry name" value="RCMT"/>
</dbReference>